<reference evidence="1" key="1">
    <citation type="submission" date="2018-10" db="EMBL/GenBank/DDBJ databases">
        <title>Hidden diversity of soil giant viruses.</title>
        <authorList>
            <person name="Schulz F."/>
            <person name="Alteio L."/>
            <person name="Goudeau D."/>
            <person name="Ryan E.M."/>
            <person name="Malmstrom R.R."/>
            <person name="Blanchard J."/>
            <person name="Woyke T."/>
        </authorList>
    </citation>
    <scope>NUCLEOTIDE SEQUENCE</scope>
    <source>
        <strain evidence="1">HYV1</strain>
    </source>
</reference>
<proteinExistence type="predicted"/>
<accession>A0A3G5AB29</accession>
<sequence>MKAFRYLRIVRPYLAAAAVTRRLVVIPKLAAAYTKPVRAIAASAMVTPKVQVEKLRTNLESSADLSLFETQEYLFRKAKKNYNTSPETSIELYEKIEPSLLDAKLELLAHYLKTTSDGTKSYYLLHNFFHPKVTTNRLSRKDIPPTTISIYQIQWLIDHDFRETNADTWKWYDGYEQMDCFLKFMNRSENHCISHAVKNFIWKFKVDHMLYDINTLELLSGKEKGEYYYEIALIERKHLKNLVKAEEYLKLAGECNEPRACFELGKGCVVSDPDAANNYFHRAVKYGGVGFIHHIVNYVESVITKK</sequence>
<protein>
    <submittedName>
        <fullName evidence="1">Uncharacterized protein</fullName>
    </submittedName>
</protein>
<dbReference type="EMBL" id="MK072389">
    <property type="protein sequence ID" value="AYV83441.1"/>
    <property type="molecule type" value="Genomic_DNA"/>
</dbReference>
<name>A0A3G5AB29_9VIRU</name>
<dbReference type="SUPFAM" id="SSF81901">
    <property type="entry name" value="HCP-like"/>
    <property type="match status" value="1"/>
</dbReference>
<organism evidence="1">
    <name type="scientific">Hyperionvirus sp</name>
    <dbReference type="NCBI Taxonomy" id="2487770"/>
    <lineage>
        <taxon>Viruses</taxon>
        <taxon>Varidnaviria</taxon>
        <taxon>Bamfordvirae</taxon>
        <taxon>Nucleocytoviricota</taxon>
        <taxon>Megaviricetes</taxon>
        <taxon>Imitervirales</taxon>
        <taxon>Mimiviridae</taxon>
        <taxon>Klosneuvirinae</taxon>
    </lineage>
</organism>
<gene>
    <name evidence="1" type="ORF">Hyperionvirus7_12</name>
</gene>
<evidence type="ECO:0000313" key="1">
    <source>
        <dbReference type="EMBL" id="AYV83441.1"/>
    </source>
</evidence>